<dbReference type="InterPro" id="IPR033118">
    <property type="entry name" value="EXPERA"/>
</dbReference>
<keyword evidence="8" id="KW-0443">Lipid metabolism</keyword>
<dbReference type="AlphaFoldDB" id="G3XRP9"/>
<evidence type="ECO:0000259" key="15">
    <source>
        <dbReference type="PROSITE" id="PS51751"/>
    </source>
</evidence>
<keyword evidence="11" id="KW-0753">Steroid metabolism</keyword>
<evidence type="ECO:0000256" key="9">
    <source>
        <dbReference type="ARBA" id="ARBA00023136"/>
    </source>
</evidence>
<dbReference type="EMBL" id="ACJE01000004">
    <property type="protein sequence ID" value="EHA27059.1"/>
    <property type="molecule type" value="Genomic_DNA"/>
</dbReference>
<reference evidence="16 17" key="1">
    <citation type="journal article" date="2011" name="Genome Res.">
        <title>Comparative genomics of citric-acid-producing Aspergillus niger ATCC 1015 versus enzyme-producing CBS 513.88.</title>
        <authorList>
            <person name="Andersen M.R."/>
            <person name="Salazar M.P."/>
            <person name="Schaap P.J."/>
            <person name="van de Vondervoort P.J."/>
            <person name="Culley D."/>
            <person name="Thykaer J."/>
            <person name="Frisvad J.C."/>
            <person name="Nielsen K.F."/>
            <person name="Albang R."/>
            <person name="Albermann K."/>
            <person name="Berka R.M."/>
            <person name="Braus G.H."/>
            <person name="Braus-Stromeyer S.A."/>
            <person name="Corrochano L.M."/>
            <person name="Dai Z."/>
            <person name="van Dijck P.W."/>
            <person name="Hofmann G."/>
            <person name="Lasure L.L."/>
            <person name="Magnuson J.K."/>
            <person name="Menke H."/>
            <person name="Meijer M."/>
            <person name="Meijer S.L."/>
            <person name="Nielsen J.B."/>
            <person name="Nielsen M.L."/>
            <person name="van Ooyen A.J."/>
            <person name="Pel H.J."/>
            <person name="Poulsen L."/>
            <person name="Samson R.A."/>
            <person name="Stam H."/>
            <person name="Tsang A."/>
            <person name="van den Brink J.M."/>
            <person name="Atkins A."/>
            <person name="Aerts A."/>
            <person name="Shapiro H."/>
            <person name="Pangilinan J."/>
            <person name="Salamov A."/>
            <person name="Lou Y."/>
            <person name="Lindquist E."/>
            <person name="Lucas S."/>
            <person name="Grimwood J."/>
            <person name="Grigoriev I.V."/>
            <person name="Kubicek C.P."/>
            <person name="Martinez D."/>
            <person name="van Peij N.N."/>
            <person name="Roubos J.A."/>
            <person name="Nielsen J."/>
            <person name="Baker S.E."/>
        </authorList>
    </citation>
    <scope>NUCLEOTIDE SEQUENCE [LARGE SCALE GENOMIC DNA]</scope>
    <source>
        <strain evidence="17">ATCC 1015 / CBS 113.46 / FGSC A1144 / LSHB Ac4 / NCTC 3858a / NRRL 328 / USDA 3528.7</strain>
    </source>
</reference>
<evidence type="ECO:0000313" key="16">
    <source>
        <dbReference type="EMBL" id="EHA27059.1"/>
    </source>
</evidence>
<feature type="transmembrane region" description="Helical" evidence="14">
    <location>
        <begin position="148"/>
        <end position="166"/>
    </location>
</feature>
<feature type="transmembrane region" description="Helical" evidence="14">
    <location>
        <begin position="186"/>
        <end position="205"/>
    </location>
</feature>
<evidence type="ECO:0000256" key="5">
    <source>
        <dbReference type="ARBA" id="ARBA00022955"/>
    </source>
</evidence>
<gene>
    <name evidence="16" type="ORF">ASPNIDRAFT_172534</name>
</gene>
<dbReference type="Proteomes" id="UP000009038">
    <property type="component" value="Unassembled WGS sequence"/>
</dbReference>
<evidence type="ECO:0000256" key="3">
    <source>
        <dbReference type="ARBA" id="ARBA00022516"/>
    </source>
</evidence>
<comment type="caution">
    <text evidence="16">The sequence shown here is derived from an EMBL/GenBank/DDBJ whole genome shotgun (WGS) entry which is preliminary data.</text>
</comment>
<dbReference type="PANTHER" id="PTHR14207:SF0">
    <property type="entry name" value="3-BETA-HYDROXYSTEROID-DELTA(8),DELTA(7)-ISOMERASE"/>
    <property type="match status" value="1"/>
</dbReference>
<evidence type="ECO:0000256" key="6">
    <source>
        <dbReference type="ARBA" id="ARBA00022989"/>
    </source>
</evidence>
<organism evidence="16 17">
    <name type="scientific">Aspergillus niger (strain ATCC 1015 / CBS 113.46 / FGSC A1144 / LSHB Ac4 / NCTC 3858a / NRRL 328 / USDA 3528.7)</name>
    <dbReference type="NCBI Taxonomy" id="380704"/>
    <lineage>
        <taxon>Eukaryota</taxon>
        <taxon>Fungi</taxon>
        <taxon>Dikarya</taxon>
        <taxon>Ascomycota</taxon>
        <taxon>Pezizomycotina</taxon>
        <taxon>Eurotiomycetes</taxon>
        <taxon>Eurotiomycetidae</taxon>
        <taxon>Eurotiales</taxon>
        <taxon>Aspergillaceae</taxon>
        <taxon>Aspergillus</taxon>
        <taxon>Aspergillus subgen. Circumdati</taxon>
    </lineage>
</organism>
<evidence type="ECO:0000256" key="1">
    <source>
        <dbReference type="ARBA" id="ARBA00004141"/>
    </source>
</evidence>
<evidence type="ECO:0000256" key="2">
    <source>
        <dbReference type="ARBA" id="ARBA00008337"/>
    </source>
</evidence>
<protein>
    <recommendedName>
        <fullName evidence="15">EXPERA domain-containing protein</fullName>
    </recommendedName>
</protein>
<dbReference type="InterPro" id="IPR007905">
    <property type="entry name" value="EBP"/>
</dbReference>
<dbReference type="STRING" id="380704.G3XRP9"/>
<feature type="domain" description="EXPERA" evidence="15">
    <location>
        <begin position="59"/>
        <end position="205"/>
    </location>
</feature>
<keyword evidence="7" id="KW-0756">Sterol biosynthesis</keyword>
<evidence type="ECO:0000256" key="7">
    <source>
        <dbReference type="ARBA" id="ARBA00023011"/>
    </source>
</evidence>
<keyword evidence="9 13" id="KW-0472">Membrane</keyword>
<dbReference type="PROSITE" id="PS51751">
    <property type="entry name" value="EXPERA"/>
    <property type="match status" value="1"/>
</dbReference>
<dbReference type="GO" id="GO:0047750">
    <property type="term" value="F:cholestenol delta-isomerase activity"/>
    <property type="evidence" value="ECO:0007669"/>
    <property type="project" value="InterPro"/>
</dbReference>
<keyword evidence="12" id="KW-0413">Isomerase</keyword>
<feature type="transmembrane region" description="Helical" evidence="14">
    <location>
        <begin position="62"/>
        <end position="83"/>
    </location>
</feature>
<comment type="subcellular location">
    <subcellularLocation>
        <location evidence="1">Membrane</location>
        <topology evidence="1">Multi-pass membrane protein</topology>
    </subcellularLocation>
</comment>
<keyword evidence="5" id="KW-0752">Steroid biosynthesis</keyword>
<evidence type="ECO:0000256" key="8">
    <source>
        <dbReference type="ARBA" id="ARBA00023098"/>
    </source>
</evidence>
<keyword evidence="6 13" id="KW-1133">Transmembrane helix</keyword>
<dbReference type="GO" id="GO:0005783">
    <property type="term" value="C:endoplasmic reticulum"/>
    <property type="evidence" value="ECO:0007669"/>
    <property type="project" value="TreeGrafter"/>
</dbReference>
<evidence type="ECO:0000256" key="11">
    <source>
        <dbReference type="ARBA" id="ARBA00023221"/>
    </source>
</evidence>
<evidence type="ECO:0000313" key="17">
    <source>
        <dbReference type="Proteomes" id="UP000009038"/>
    </source>
</evidence>
<keyword evidence="3" id="KW-0444">Lipid biosynthesis</keyword>
<dbReference type="GO" id="GO:0000247">
    <property type="term" value="F:C-8 sterol isomerase activity"/>
    <property type="evidence" value="ECO:0007669"/>
    <property type="project" value="TreeGrafter"/>
</dbReference>
<feature type="transmembrane region" description="Helical" evidence="14">
    <location>
        <begin position="114"/>
        <end position="136"/>
    </location>
</feature>
<evidence type="ECO:0000256" key="10">
    <source>
        <dbReference type="ARBA" id="ARBA00023166"/>
    </source>
</evidence>
<sequence>MDSKAPLHPYYPLNAQIYDYAPNEASLFSILTTASVGAAALLGIIFTLSGRLRPALTKADRLAILWFALSGTIHCFFEGYFMINHARMASAQDFFGQLWKEYALSDSRYMTSDTLVLCMETITVLLWGPLCFLVAYLTLSQHPLRHPLQIIVCMSHLYGDALYYATSLFDHYVHDRPYCRPEPYYFWVYYFLMNFIWIVVPFCTFPTDPLLDFHSSWANDGHRLSLPEYPDNNGGPQSLGKSFQTAQGPIREMYSENDVTPVINGTASR</sequence>
<dbReference type="GO" id="GO:0004769">
    <property type="term" value="F:steroid Delta-isomerase activity"/>
    <property type="evidence" value="ECO:0007669"/>
    <property type="project" value="TreeGrafter"/>
</dbReference>
<dbReference type="GO" id="GO:0016020">
    <property type="term" value="C:membrane"/>
    <property type="evidence" value="ECO:0007669"/>
    <property type="project" value="UniProtKB-SubCell"/>
</dbReference>
<evidence type="ECO:0000256" key="4">
    <source>
        <dbReference type="ARBA" id="ARBA00022692"/>
    </source>
</evidence>
<dbReference type="VEuPathDB" id="FungiDB:ASPNIDRAFT2_172534"/>
<keyword evidence="10" id="KW-1207">Sterol metabolism</keyword>
<keyword evidence="4 13" id="KW-0812">Transmembrane</keyword>
<accession>G3XRP9</accession>
<feature type="transmembrane region" description="Helical" evidence="14">
    <location>
        <begin position="27"/>
        <end position="50"/>
    </location>
</feature>
<evidence type="ECO:0000256" key="13">
    <source>
        <dbReference type="PROSITE-ProRule" id="PRU01087"/>
    </source>
</evidence>
<evidence type="ECO:0000256" key="12">
    <source>
        <dbReference type="ARBA" id="ARBA00023235"/>
    </source>
</evidence>
<dbReference type="Pfam" id="PF05241">
    <property type="entry name" value="EBP"/>
    <property type="match status" value="1"/>
</dbReference>
<proteinExistence type="inferred from homology"/>
<evidence type="ECO:0000256" key="14">
    <source>
        <dbReference type="SAM" id="Phobius"/>
    </source>
</evidence>
<dbReference type="PANTHER" id="PTHR14207">
    <property type="entry name" value="STEROL ISOMERASE"/>
    <property type="match status" value="1"/>
</dbReference>
<dbReference type="OrthoDB" id="58557at2759"/>
<name>G3XRP9_ASPNA</name>
<dbReference type="GO" id="GO:0016126">
    <property type="term" value="P:sterol biosynthetic process"/>
    <property type="evidence" value="ECO:0007669"/>
    <property type="project" value="UniProtKB-KW"/>
</dbReference>
<comment type="similarity">
    <text evidence="2">Belongs to the EBP family.</text>
</comment>
<dbReference type="HOGENOM" id="CLU_072128_0_0_1"/>